<dbReference type="Gene3D" id="3.40.50.1820">
    <property type="entry name" value="alpha/beta hydrolase"/>
    <property type="match status" value="1"/>
</dbReference>
<dbReference type="PANTHER" id="PTHR37017">
    <property type="entry name" value="AB HYDROLASE-1 DOMAIN-CONTAINING PROTEIN-RELATED"/>
    <property type="match status" value="1"/>
</dbReference>
<comment type="caution">
    <text evidence="2">The sequence shown here is derived from an EMBL/GenBank/DDBJ whole genome shotgun (WGS) entry which is preliminary data.</text>
</comment>
<gene>
    <name evidence="2" type="ORF">GCM10022223_29280</name>
</gene>
<dbReference type="InterPro" id="IPR052897">
    <property type="entry name" value="Sec-Metab_Biosynth_Hydrolase"/>
</dbReference>
<protein>
    <submittedName>
        <fullName evidence="2">Alpha/beta hydrolase</fullName>
    </submittedName>
</protein>
<keyword evidence="2" id="KW-0378">Hydrolase</keyword>
<dbReference type="Proteomes" id="UP001501074">
    <property type="component" value="Unassembled WGS sequence"/>
</dbReference>
<name>A0ABP6ZK55_9ACTN</name>
<dbReference type="PANTHER" id="PTHR37017:SF11">
    <property type="entry name" value="ESTERASE_LIPASE_THIOESTERASE DOMAIN-CONTAINING PROTEIN"/>
    <property type="match status" value="1"/>
</dbReference>
<organism evidence="2 3">
    <name type="scientific">Kineosporia mesophila</name>
    <dbReference type="NCBI Taxonomy" id="566012"/>
    <lineage>
        <taxon>Bacteria</taxon>
        <taxon>Bacillati</taxon>
        <taxon>Actinomycetota</taxon>
        <taxon>Actinomycetes</taxon>
        <taxon>Kineosporiales</taxon>
        <taxon>Kineosporiaceae</taxon>
        <taxon>Kineosporia</taxon>
    </lineage>
</organism>
<accession>A0ABP6ZK55</accession>
<dbReference type="EMBL" id="BAAAZO010000004">
    <property type="protein sequence ID" value="GAA3611316.1"/>
    <property type="molecule type" value="Genomic_DNA"/>
</dbReference>
<dbReference type="InterPro" id="IPR000073">
    <property type="entry name" value="AB_hydrolase_1"/>
</dbReference>
<feature type="domain" description="AB hydrolase-1" evidence="1">
    <location>
        <begin position="3"/>
        <end position="217"/>
    </location>
</feature>
<dbReference type="GO" id="GO:0016787">
    <property type="term" value="F:hydrolase activity"/>
    <property type="evidence" value="ECO:0007669"/>
    <property type="project" value="UniProtKB-KW"/>
</dbReference>
<dbReference type="SUPFAM" id="SSF53474">
    <property type="entry name" value="alpha/beta-Hydrolases"/>
    <property type="match status" value="1"/>
</dbReference>
<keyword evidence="3" id="KW-1185">Reference proteome</keyword>
<sequence>MEIVLVHGAGGTPRTWARVLPLLEESGYAVSAVTNPMTSLLDDVATTTAWIDEHTTGDVLLVGHSYGGAVIGGAGVHPRVRGLVYVAAWGPDAGESIQDILVRYPPAEVSQHMLRGPNGEWTSADTPEYWAEINPDVSPEMRVLWKSDTRPSANAVFEQKAPAAAWRDRPRWYLVAAQDKTLRTDTQRDMAARMEAVTYDVPGSHSVPQVSPGRVVELIDEAVKAL</sequence>
<dbReference type="InterPro" id="IPR029058">
    <property type="entry name" value="AB_hydrolase_fold"/>
</dbReference>
<reference evidence="3" key="1">
    <citation type="journal article" date="2019" name="Int. J. Syst. Evol. Microbiol.">
        <title>The Global Catalogue of Microorganisms (GCM) 10K type strain sequencing project: providing services to taxonomists for standard genome sequencing and annotation.</title>
        <authorList>
            <consortium name="The Broad Institute Genomics Platform"/>
            <consortium name="The Broad Institute Genome Sequencing Center for Infectious Disease"/>
            <person name="Wu L."/>
            <person name="Ma J."/>
        </authorList>
    </citation>
    <scope>NUCLEOTIDE SEQUENCE [LARGE SCALE GENOMIC DNA]</scope>
    <source>
        <strain evidence="3">JCM 16902</strain>
    </source>
</reference>
<proteinExistence type="predicted"/>
<dbReference type="Pfam" id="PF12697">
    <property type="entry name" value="Abhydrolase_6"/>
    <property type="match status" value="1"/>
</dbReference>
<dbReference type="RefSeq" id="WP_231482209.1">
    <property type="nucleotide sequence ID" value="NZ_BAAAZO010000004.1"/>
</dbReference>
<evidence type="ECO:0000313" key="3">
    <source>
        <dbReference type="Proteomes" id="UP001501074"/>
    </source>
</evidence>
<evidence type="ECO:0000259" key="1">
    <source>
        <dbReference type="Pfam" id="PF12697"/>
    </source>
</evidence>
<evidence type="ECO:0000313" key="2">
    <source>
        <dbReference type="EMBL" id="GAA3611316.1"/>
    </source>
</evidence>